<dbReference type="EMBL" id="JAME01000051">
    <property type="protein sequence ID" value="ETX26855.1"/>
    <property type="molecule type" value="Genomic_DNA"/>
</dbReference>
<dbReference type="AlphaFoldDB" id="X7F242"/>
<dbReference type="GO" id="GO:0019068">
    <property type="term" value="P:virion assembly"/>
    <property type="evidence" value="ECO:0007669"/>
    <property type="project" value="InterPro"/>
</dbReference>
<feature type="compositionally biased region" description="Basic and acidic residues" evidence="1">
    <location>
        <begin position="81"/>
        <end position="91"/>
    </location>
</feature>
<evidence type="ECO:0000313" key="2">
    <source>
        <dbReference type="EMBL" id="ETX26855.1"/>
    </source>
</evidence>
<evidence type="ECO:0000256" key="1">
    <source>
        <dbReference type="SAM" id="MobiDB-lite"/>
    </source>
</evidence>
<dbReference type="STRING" id="1449351.RISW2_18845"/>
<proteinExistence type="predicted"/>
<accession>X7F242</accession>
<dbReference type="Proteomes" id="UP000023430">
    <property type="component" value="Unassembled WGS sequence"/>
</dbReference>
<evidence type="ECO:0000313" key="3">
    <source>
        <dbReference type="Proteomes" id="UP000023430"/>
    </source>
</evidence>
<dbReference type="RefSeq" id="WP_043774718.1">
    <property type="nucleotide sequence ID" value="NZ_JAME01000051.1"/>
</dbReference>
<keyword evidence="3" id="KW-1185">Reference proteome</keyword>
<dbReference type="OrthoDB" id="7868719at2"/>
<dbReference type="eggNOG" id="ENOG50334WF">
    <property type="taxonomic scope" value="Bacteria"/>
</dbReference>
<sequence length="102" mass="10955">MADPFAAAVGAVFRHHGIDAVVDPDGAARPVRLLPLRPDAVVDMGRLNVQSETAVFEIRAADAASVTRGTIIAIGAERRRVQATPRAEDPRRLKRHLDTVPA</sequence>
<organism evidence="2 3">
    <name type="scientific">Roseivivax isoporae LMG 25204</name>
    <dbReference type="NCBI Taxonomy" id="1449351"/>
    <lineage>
        <taxon>Bacteria</taxon>
        <taxon>Pseudomonadati</taxon>
        <taxon>Pseudomonadota</taxon>
        <taxon>Alphaproteobacteria</taxon>
        <taxon>Rhodobacterales</taxon>
        <taxon>Roseobacteraceae</taxon>
        <taxon>Roseivivax</taxon>
    </lineage>
</organism>
<dbReference type="Pfam" id="PF05354">
    <property type="entry name" value="Phage_attach"/>
    <property type="match status" value="1"/>
</dbReference>
<feature type="region of interest" description="Disordered" evidence="1">
    <location>
        <begin position="81"/>
        <end position="102"/>
    </location>
</feature>
<comment type="caution">
    <text evidence="2">The sequence shown here is derived from an EMBL/GenBank/DDBJ whole genome shotgun (WGS) entry which is preliminary data.</text>
</comment>
<gene>
    <name evidence="2" type="ORF">RISW2_18845</name>
</gene>
<protein>
    <submittedName>
        <fullName evidence="2">Uncharacterized protein</fullName>
    </submittedName>
</protein>
<reference evidence="2 3" key="1">
    <citation type="submission" date="2014-01" db="EMBL/GenBank/DDBJ databases">
        <title>Roseivivax isoporae LMG 25204 Genome Sequencing.</title>
        <authorList>
            <person name="Lai Q."/>
            <person name="Li G."/>
            <person name="Shao Z."/>
        </authorList>
    </citation>
    <scope>NUCLEOTIDE SEQUENCE [LARGE SCALE GENOMIC DNA]</scope>
    <source>
        <strain evidence="2 3">LMG 25204</strain>
    </source>
</reference>
<name>X7F242_9RHOB</name>
<dbReference type="InterPro" id="IPR008018">
    <property type="entry name" value="Phage_tail_attach_FII"/>
</dbReference>